<dbReference type="PANTHER" id="PTHR36617">
    <property type="entry name" value="PROTEIN, PUTATIVE-RELATED"/>
    <property type="match status" value="1"/>
</dbReference>
<evidence type="ECO:0000313" key="2">
    <source>
        <dbReference type="EMBL" id="KAK1292716.1"/>
    </source>
</evidence>
<evidence type="ECO:0000259" key="1">
    <source>
        <dbReference type="Pfam" id="PF13966"/>
    </source>
</evidence>
<gene>
    <name evidence="2" type="ORF">QJS10_CPB17g01023</name>
</gene>
<dbReference type="AlphaFoldDB" id="A0AAV9CU56"/>
<comment type="caution">
    <text evidence="2">The sequence shown here is derived from an EMBL/GenBank/DDBJ whole genome shotgun (WGS) entry which is preliminary data.</text>
</comment>
<evidence type="ECO:0000313" key="3">
    <source>
        <dbReference type="Proteomes" id="UP001180020"/>
    </source>
</evidence>
<protein>
    <recommendedName>
        <fullName evidence="1">Reverse transcriptase zinc-binding domain-containing protein</fullName>
    </recommendedName>
</protein>
<accession>A0AAV9CU56</accession>
<feature type="domain" description="Reverse transcriptase zinc-binding" evidence="1">
    <location>
        <begin position="104"/>
        <end position="192"/>
    </location>
</feature>
<organism evidence="2 3">
    <name type="scientific">Acorus calamus</name>
    <name type="common">Sweet flag</name>
    <dbReference type="NCBI Taxonomy" id="4465"/>
    <lineage>
        <taxon>Eukaryota</taxon>
        <taxon>Viridiplantae</taxon>
        <taxon>Streptophyta</taxon>
        <taxon>Embryophyta</taxon>
        <taxon>Tracheophyta</taxon>
        <taxon>Spermatophyta</taxon>
        <taxon>Magnoliopsida</taxon>
        <taxon>Liliopsida</taxon>
        <taxon>Acoraceae</taxon>
        <taxon>Acorus</taxon>
    </lineage>
</organism>
<dbReference type="Pfam" id="PF13966">
    <property type="entry name" value="zf-RVT"/>
    <property type="match status" value="1"/>
</dbReference>
<keyword evidence="3" id="KW-1185">Reference proteome</keyword>
<proteinExistence type="predicted"/>
<dbReference type="Proteomes" id="UP001180020">
    <property type="component" value="Unassembled WGS sequence"/>
</dbReference>
<reference evidence="2" key="2">
    <citation type="submission" date="2023-06" db="EMBL/GenBank/DDBJ databases">
        <authorList>
            <person name="Ma L."/>
            <person name="Liu K.-W."/>
            <person name="Li Z."/>
            <person name="Hsiao Y.-Y."/>
            <person name="Qi Y."/>
            <person name="Fu T."/>
            <person name="Tang G."/>
            <person name="Zhang D."/>
            <person name="Sun W.-H."/>
            <person name="Liu D.-K."/>
            <person name="Li Y."/>
            <person name="Chen G.-Z."/>
            <person name="Liu X.-D."/>
            <person name="Liao X.-Y."/>
            <person name="Jiang Y.-T."/>
            <person name="Yu X."/>
            <person name="Hao Y."/>
            <person name="Huang J."/>
            <person name="Zhao X.-W."/>
            <person name="Ke S."/>
            <person name="Chen Y.-Y."/>
            <person name="Wu W.-L."/>
            <person name="Hsu J.-L."/>
            <person name="Lin Y.-F."/>
            <person name="Huang M.-D."/>
            <person name="Li C.-Y."/>
            <person name="Huang L."/>
            <person name="Wang Z.-W."/>
            <person name="Zhao X."/>
            <person name="Zhong W.-Y."/>
            <person name="Peng D.-H."/>
            <person name="Ahmad S."/>
            <person name="Lan S."/>
            <person name="Zhang J.-S."/>
            <person name="Tsai W.-C."/>
            <person name="Van De Peer Y."/>
            <person name="Liu Z.-J."/>
        </authorList>
    </citation>
    <scope>NUCLEOTIDE SEQUENCE</scope>
    <source>
        <strain evidence="2">CP</strain>
        <tissue evidence="2">Leaves</tissue>
    </source>
</reference>
<name>A0AAV9CU56_ACOCL</name>
<dbReference type="EMBL" id="JAUJYO010000017">
    <property type="protein sequence ID" value="KAK1292716.1"/>
    <property type="molecule type" value="Genomic_DNA"/>
</dbReference>
<sequence length="293" mass="33934">MEAVRWKIGDGKSTLFWLDTWSGVLPLRDQFPRIFELIINKAGTVDQFYRREPQPGGWHFEMSEPLLHEEDASLSDLVYGLQGVLPLNSMADAAIWSPNPRDGFSVRGCYTWWRRNIPIMVEIAQKFKEIWKTKSPLKVRFFLWLVYQDKLLTKSYRAKWAPREDKTCLTCGGGEETTTHIMIDCPMAKLIWKRVSEATELKDGCDSLETLWRVGKQIHTRGDKSAKNKVSQIIIPAVLWALWISRNHFLFRGTKVYEENVWEMAKHHIKDWGTVCAGASSISFPMGFLHVEE</sequence>
<reference evidence="2" key="1">
    <citation type="journal article" date="2023" name="Nat. Commun.">
        <title>Diploid and tetraploid genomes of Acorus and the evolution of monocots.</title>
        <authorList>
            <person name="Ma L."/>
            <person name="Liu K.W."/>
            <person name="Li Z."/>
            <person name="Hsiao Y.Y."/>
            <person name="Qi Y."/>
            <person name="Fu T."/>
            <person name="Tang G.D."/>
            <person name="Zhang D."/>
            <person name="Sun W.H."/>
            <person name="Liu D.K."/>
            <person name="Li Y."/>
            <person name="Chen G.Z."/>
            <person name="Liu X.D."/>
            <person name="Liao X.Y."/>
            <person name="Jiang Y.T."/>
            <person name="Yu X."/>
            <person name="Hao Y."/>
            <person name="Huang J."/>
            <person name="Zhao X.W."/>
            <person name="Ke S."/>
            <person name="Chen Y.Y."/>
            <person name="Wu W.L."/>
            <person name="Hsu J.L."/>
            <person name="Lin Y.F."/>
            <person name="Huang M.D."/>
            <person name="Li C.Y."/>
            <person name="Huang L."/>
            <person name="Wang Z.W."/>
            <person name="Zhao X."/>
            <person name="Zhong W.Y."/>
            <person name="Peng D.H."/>
            <person name="Ahmad S."/>
            <person name="Lan S."/>
            <person name="Zhang J.S."/>
            <person name="Tsai W.C."/>
            <person name="Van de Peer Y."/>
            <person name="Liu Z.J."/>
        </authorList>
    </citation>
    <scope>NUCLEOTIDE SEQUENCE</scope>
    <source>
        <strain evidence="2">CP</strain>
    </source>
</reference>
<dbReference type="PANTHER" id="PTHR36617:SF5">
    <property type="entry name" value="OS05G0421675 PROTEIN"/>
    <property type="match status" value="1"/>
</dbReference>
<dbReference type="InterPro" id="IPR026960">
    <property type="entry name" value="RVT-Znf"/>
</dbReference>